<evidence type="ECO:0008006" key="3">
    <source>
        <dbReference type="Google" id="ProtNLM"/>
    </source>
</evidence>
<dbReference type="InterPro" id="IPR011004">
    <property type="entry name" value="Trimer_LpxA-like_sf"/>
</dbReference>
<dbReference type="PANTHER" id="PTHR23416">
    <property type="entry name" value="SIALIC ACID SYNTHASE-RELATED"/>
    <property type="match status" value="1"/>
</dbReference>
<dbReference type="SUPFAM" id="SSF51161">
    <property type="entry name" value="Trimeric LpxA-like enzymes"/>
    <property type="match status" value="1"/>
</dbReference>
<dbReference type="PANTHER" id="PTHR23416:SF78">
    <property type="entry name" value="LIPOPOLYSACCHARIDE BIOSYNTHESIS O-ACETYL TRANSFERASE WBBJ-RELATED"/>
    <property type="match status" value="1"/>
</dbReference>
<accession>A0ABT5HAT0</accession>
<comment type="caution">
    <text evidence="1">The sequence shown here is derived from an EMBL/GenBank/DDBJ whole genome shotgun (WGS) entry which is preliminary data.</text>
</comment>
<reference evidence="1 2" key="1">
    <citation type="submission" date="2023-01" db="EMBL/GenBank/DDBJ databases">
        <title>Exploring GABA producing Bacteroides strains toward improving mental health.</title>
        <authorList>
            <person name="Yousuf B."/>
            <person name="Bouhlel N.E."/>
            <person name="Mottawea W."/>
            <person name="Hammami R."/>
        </authorList>
    </citation>
    <scope>NUCLEOTIDE SEQUENCE [LARGE SCALE GENOMIC DNA]</scope>
    <source>
        <strain evidence="1 2">UO.H1054</strain>
    </source>
</reference>
<dbReference type="EMBL" id="JAQPYS010000082">
    <property type="protein sequence ID" value="MDC7137542.1"/>
    <property type="molecule type" value="Genomic_DNA"/>
</dbReference>
<evidence type="ECO:0000313" key="2">
    <source>
        <dbReference type="Proteomes" id="UP001215398"/>
    </source>
</evidence>
<dbReference type="Gene3D" id="2.160.10.10">
    <property type="entry name" value="Hexapeptide repeat proteins"/>
    <property type="match status" value="1"/>
</dbReference>
<sequence>MEKNKKTDILKIIYFIRLNWKYLISIPRSIYLNFRLLPLNQAIKVPIFFSNYTRVRICRNSRLIINSHEIHAGMIKIGYTHCDFFLARDYKSNIHLEAGIILFNGYANIGAGCRISIKQNAKIEFGEQFWSTGPILIIARKSVLFENNCVLSWNITIMDHDAHDIYVDNTLINKSKPVVFKNHCWVGCNSTILKGAIIPRDGIIAANSVITREHHMSNTIIAGAPGKEICKNVCWK</sequence>
<dbReference type="Proteomes" id="UP001215398">
    <property type="component" value="Unassembled WGS sequence"/>
</dbReference>
<protein>
    <recommendedName>
        <fullName evidence="3">Acyltransferase</fullName>
    </recommendedName>
</protein>
<dbReference type="InterPro" id="IPR051159">
    <property type="entry name" value="Hexapeptide_acetyltransf"/>
</dbReference>
<proteinExistence type="predicted"/>
<organism evidence="1 2">
    <name type="scientific">Bacteroides zhangwenhongii</name>
    <dbReference type="NCBI Taxonomy" id="2650157"/>
    <lineage>
        <taxon>Bacteria</taxon>
        <taxon>Pseudomonadati</taxon>
        <taxon>Bacteroidota</taxon>
        <taxon>Bacteroidia</taxon>
        <taxon>Bacteroidales</taxon>
        <taxon>Bacteroidaceae</taxon>
        <taxon>Bacteroides</taxon>
    </lineage>
</organism>
<evidence type="ECO:0000313" key="1">
    <source>
        <dbReference type="EMBL" id="MDC7137542.1"/>
    </source>
</evidence>
<name>A0ABT5HAT0_9BACE</name>
<gene>
    <name evidence="1" type="ORF">PQG98_14520</name>
</gene>
<dbReference type="RefSeq" id="WP_272720835.1">
    <property type="nucleotide sequence ID" value="NZ_JAQPYS010000082.1"/>
</dbReference>
<keyword evidence="2" id="KW-1185">Reference proteome</keyword>